<dbReference type="InterPro" id="IPR046350">
    <property type="entry name" value="Cystatin_sf"/>
</dbReference>
<feature type="signal peptide" evidence="7">
    <location>
        <begin position="1"/>
        <end position="26"/>
    </location>
</feature>
<evidence type="ECO:0000256" key="2">
    <source>
        <dbReference type="ARBA" id="ARBA00009403"/>
    </source>
</evidence>
<evidence type="ECO:0000256" key="4">
    <source>
        <dbReference type="ARBA" id="ARBA00022690"/>
    </source>
</evidence>
<keyword evidence="6 7" id="KW-0732">Signal</keyword>
<sequence length="140" mass="15076">MRAIKQTCLLLLAALWTGVLLSSSYTDSTMVGGWTEQNPHGSPKYLKLAHYAVSTQTEGRTVYNTVVNLTNVATQVVAGVNYNLTFTTAPTTCRIGQVQYSATQCLPAGPVSGKCSAIVYVVPWMNTTQVTRYTCSSATN</sequence>
<dbReference type="GO" id="GO:0005737">
    <property type="term" value="C:cytoplasm"/>
    <property type="evidence" value="ECO:0007669"/>
    <property type="project" value="TreeGrafter"/>
</dbReference>
<evidence type="ECO:0000256" key="1">
    <source>
        <dbReference type="ARBA" id="ARBA00004613"/>
    </source>
</evidence>
<keyword evidence="3" id="KW-0964">Secreted</keyword>
<comment type="similarity">
    <text evidence="2">Belongs to the cystatin family.</text>
</comment>
<dbReference type="AlphaFoldDB" id="A0A131Z4G0"/>
<comment type="subcellular location">
    <subcellularLocation>
        <location evidence="1">Secreted</location>
    </subcellularLocation>
</comment>
<evidence type="ECO:0000256" key="6">
    <source>
        <dbReference type="ARBA" id="ARBA00022729"/>
    </source>
</evidence>
<dbReference type="GO" id="GO:0005615">
    <property type="term" value="C:extracellular space"/>
    <property type="evidence" value="ECO:0007669"/>
    <property type="project" value="TreeGrafter"/>
</dbReference>
<name>A0A131Z4G0_RHIAP</name>
<proteinExistence type="inferred from homology"/>
<dbReference type="SMART" id="SM00043">
    <property type="entry name" value="CY"/>
    <property type="match status" value="1"/>
</dbReference>
<evidence type="ECO:0000256" key="3">
    <source>
        <dbReference type="ARBA" id="ARBA00022525"/>
    </source>
</evidence>
<evidence type="ECO:0000256" key="5">
    <source>
        <dbReference type="ARBA" id="ARBA00022704"/>
    </source>
</evidence>
<dbReference type="CDD" id="cd00042">
    <property type="entry name" value="CY"/>
    <property type="match status" value="1"/>
</dbReference>
<feature type="domain" description="Cystatin" evidence="8">
    <location>
        <begin position="29"/>
        <end position="136"/>
    </location>
</feature>
<dbReference type="SUPFAM" id="SSF54403">
    <property type="entry name" value="Cystatin/monellin"/>
    <property type="match status" value="1"/>
</dbReference>
<reference evidence="9" key="1">
    <citation type="journal article" date="2016" name="Ticks Tick Borne Dis.">
        <title>De novo assembly and annotation of the salivary gland transcriptome of Rhipicephalus appendiculatus male and female ticks during blood feeding.</title>
        <authorList>
            <person name="de Castro M.H."/>
            <person name="de Klerk D."/>
            <person name="Pienaar R."/>
            <person name="Latif A.A."/>
            <person name="Rees D.J."/>
            <person name="Mans B.J."/>
        </authorList>
    </citation>
    <scope>NUCLEOTIDE SEQUENCE</scope>
    <source>
        <tissue evidence="9">Salivary glands</tissue>
    </source>
</reference>
<protein>
    <submittedName>
        <fullName evidence="9">Cystatin</fullName>
    </submittedName>
</protein>
<dbReference type="EMBL" id="GEDV01003546">
    <property type="protein sequence ID" value="JAP85011.1"/>
    <property type="molecule type" value="Transcribed_RNA"/>
</dbReference>
<keyword evidence="5" id="KW-0789">Thiol protease inhibitor</keyword>
<organism evidence="9">
    <name type="scientific">Rhipicephalus appendiculatus</name>
    <name type="common">Brown ear tick</name>
    <dbReference type="NCBI Taxonomy" id="34631"/>
    <lineage>
        <taxon>Eukaryota</taxon>
        <taxon>Metazoa</taxon>
        <taxon>Ecdysozoa</taxon>
        <taxon>Arthropoda</taxon>
        <taxon>Chelicerata</taxon>
        <taxon>Arachnida</taxon>
        <taxon>Acari</taxon>
        <taxon>Parasitiformes</taxon>
        <taxon>Ixodida</taxon>
        <taxon>Ixodoidea</taxon>
        <taxon>Ixodidae</taxon>
        <taxon>Rhipicephalinae</taxon>
        <taxon>Rhipicephalus</taxon>
        <taxon>Rhipicephalus</taxon>
    </lineage>
</organism>
<evidence type="ECO:0000259" key="8">
    <source>
        <dbReference type="SMART" id="SM00043"/>
    </source>
</evidence>
<dbReference type="Pfam" id="PF00031">
    <property type="entry name" value="Cystatin"/>
    <property type="match status" value="1"/>
</dbReference>
<dbReference type="InterPro" id="IPR000010">
    <property type="entry name" value="Cystatin_dom"/>
</dbReference>
<dbReference type="PANTHER" id="PTHR46186">
    <property type="entry name" value="CYSTATIN"/>
    <property type="match status" value="1"/>
</dbReference>
<evidence type="ECO:0000256" key="7">
    <source>
        <dbReference type="SAM" id="SignalP"/>
    </source>
</evidence>
<dbReference type="PANTHER" id="PTHR46186:SF2">
    <property type="entry name" value="CYSTATIN"/>
    <property type="match status" value="1"/>
</dbReference>
<dbReference type="Gene3D" id="3.10.450.10">
    <property type="match status" value="1"/>
</dbReference>
<dbReference type="GO" id="GO:0004869">
    <property type="term" value="F:cysteine-type endopeptidase inhibitor activity"/>
    <property type="evidence" value="ECO:0007669"/>
    <property type="project" value="UniProtKB-KW"/>
</dbReference>
<accession>A0A131Z4G0</accession>
<evidence type="ECO:0000313" key="9">
    <source>
        <dbReference type="EMBL" id="JAP85011.1"/>
    </source>
</evidence>
<keyword evidence="4" id="KW-0646">Protease inhibitor</keyword>
<feature type="chain" id="PRO_5018602544" evidence="7">
    <location>
        <begin position="27"/>
        <end position="140"/>
    </location>
</feature>
<dbReference type="GO" id="GO:0031982">
    <property type="term" value="C:vesicle"/>
    <property type="evidence" value="ECO:0007669"/>
    <property type="project" value="TreeGrafter"/>
</dbReference>